<name>A0A397SWM6_9GLOM</name>
<gene>
    <name evidence="2" type="ORF">C1645_876760</name>
</gene>
<evidence type="ECO:0000313" key="2">
    <source>
        <dbReference type="EMBL" id="RIA89399.1"/>
    </source>
</evidence>
<proteinExistence type="predicted"/>
<comment type="caution">
    <text evidence="2">The sequence shown here is derived from an EMBL/GenBank/DDBJ whole genome shotgun (WGS) entry which is preliminary data.</text>
</comment>
<dbReference type="AlphaFoldDB" id="A0A397SWM6"/>
<sequence>MQDGMKRGPADFAKELKEKKFPHKTKKDLNEVLRKYGIDRNNIKKIPPFVPEPAKIDDEDKELEQCIKCRMGIIDSVTGSNEAVRCGVASTFLQYYTQPSTSPEELSRKELPWTPNSKL</sequence>
<reference evidence="2 3" key="1">
    <citation type="submission" date="2018-06" db="EMBL/GenBank/DDBJ databases">
        <title>Comparative genomics reveals the genomic features of Rhizophagus irregularis, R. cerebriforme, R. diaphanum and Gigaspora rosea, and their symbiotic lifestyle signature.</title>
        <authorList>
            <person name="Morin E."/>
            <person name="San Clemente H."/>
            <person name="Chen E.C.H."/>
            <person name="De La Providencia I."/>
            <person name="Hainaut M."/>
            <person name="Kuo A."/>
            <person name="Kohler A."/>
            <person name="Murat C."/>
            <person name="Tang N."/>
            <person name="Roy S."/>
            <person name="Loubradou J."/>
            <person name="Henrissat B."/>
            <person name="Grigoriev I.V."/>
            <person name="Corradi N."/>
            <person name="Roux C."/>
            <person name="Martin F.M."/>
        </authorList>
    </citation>
    <scope>NUCLEOTIDE SEQUENCE [LARGE SCALE GENOMIC DNA]</scope>
    <source>
        <strain evidence="2 3">DAOM 227022</strain>
    </source>
</reference>
<keyword evidence="3" id="KW-1185">Reference proteome</keyword>
<protein>
    <submittedName>
        <fullName evidence="2">Uncharacterized protein</fullName>
    </submittedName>
</protein>
<evidence type="ECO:0000313" key="3">
    <source>
        <dbReference type="Proteomes" id="UP000265703"/>
    </source>
</evidence>
<feature type="region of interest" description="Disordered" evidence="1">
    <location>
        <begin position="99"/>
        <end position="119"/>
    </location>
</feature>
<evidence type="ECO:0000256" key="1">
    <source>
        <dbReference type="SAM" id="MobiDB-lite"/>
    </source>
</evidence>
<accession>A0A397SWM6</accession>
<organism evidence="2 3">
    <name type="scientific">Glomus cerebriforme</name>
    <dbReference type="NCBI Taxonomy" id="658196"/>
    <lineage>
        <taxon>Eukaryota</taxon>
        <taxon>Fungi</taxon>
        <taxon>Fungi incertae sedis</taxon>
        <taxon>Mucoromycota</taxon>
        <taxon>Glomeromycotina</taxon>
        <taxon>Glomeromycetes</taxon>
        <taxon>Glomerales</taxon>
        <taxon>Glomeraceae</taxon>
        <taxon>Glomus</taxon>
    </lineage>
</organism>
<dbReference type="EMBL" id="QKYT01000221">
    <property type="protein sequence ID" value="RIA89399.1"/>
    <property type="molecule type" value="Genomic_DNA"/>
</dbReference>
<dbReference type="Proteomes" id="UP000265703">
    <property type="component" value="Unassembled WGS sequence"/>
</dbReference>